<evidence type="ECO:0008006" key="3">
    <source>
        <dbReference type="Google" id="ProtNLM"/>
    </source>
</evidence>
<dbReference type="Gene3D" id="3.40.50.10600">
    <property type="entry name" value="SpoIIaa-like domains"/>
    <property type="match status" value="1"/>
</dbReference>
<protein>
    <recommendedName>
        <fullName evidence="3">STAS/SEC14 domain-containing protein</fullName>
    </recommendedName>
</protein>
<dbReference type="STRING" id="314230.DSM3645_21232"/>
<dbReference type="Proteomes" id="UP000004358">
    <property type="component" value="Unassembled WGS sequence"/>
</dbReference>
<gene>
    <name evidence="1" type="ORF">DSM3645_21232</name>
</gene>
<dbReference type="AlphaFoldDB" id="A3ZR43"/>
<dbReference type="SUPFAM" id="SSF52091">
    <property type="entry name" value="SpoIIaa-like"/>
    <property type="match status" value="1"/>
</dbReference>
<dbReference type="InterPro" id="IPR038396">
    <property type="entry name" value="SpoIIAA-like_sf"/>
</dbReference>
<proteinExistence type="predicted"/>
<dbReference type="OrthoDB" id="9811577at2"/>
<sequence length="119" mass="13558">MTIEIAENYEADLLQVTASGKLTSADYATFVPAVEGMIEEVGRVRILFVMDQFEGWDAGAAWEDTKFAVEHYHHIRKVALIGESSWEKWMAVICKPFTAAEIHFFGPDQRAEAFEWLED</sequence>
<comment type="caution">
    <text evidence="1">The sequence shown here is derived from an EMBL/GenBank/DDBJ whole genome shotgun (WGS) entry which is preliminary data.</text>
</comment>
<reference evidence="1 2" key="1">
    <citation type="submission" date="2006-02" db="EMBL/GenBank/DDBJ databases">
        <authorList>
            <person name="Amann R."/>
            <person name="Ferriera S."/>
            <person name="Johnson J."/>
            <person name="Kravitz S."/>
            <person name="Halpern A."/>
            <person name="Remington K."/>
            <person name="Beeson K."/>
            <person name="Tran B."/>
            <person name="Rogers Y.-H."/>
            <person name="Friedman R."/>
            <person name="Venter J.C."/>
        </authorList>
    </citation>
    <scope>NUCLEOTIDE SEQUENCE [LARGE SCALE GENOMIC DNA]</scope>
    <source>
        <strain evidence="1 2">DSM 3645</strain>
    </source>
</reference>
<dbReference type="EMBL" id="AANZ01000006">
    <property type="protein sequence ID" value="EAQ81136.1"/>
    <property type="molecule type" value="Genomic_DNA"/>
</dbReference>
<accession>A3ZR43</accession>
<dbReference type="InterPro" id="IPR036513">
    <property type="entry name" value="STAS_dom_sf"/>
</dbReference>
<name>A3ZR43_9BACT</name>
<evidence type="ECO:0000313" key="1">
    <source>
        <dbReference type="EMBL" id="EAQ81136.1"/>
    </source>
</evidence>
<dbReference type="InterPro" id="IPR021866">
    <property type="entry name" value="SpoIIAA-like"/>
</dbReference>
<dbReference type="Pfam" id="PF11964">
    <property type="entry name" value="SpoIIAA-like"/>
    <property type="match status" value="1"/>
</dbReference>
<dbReference type="HOGENOM" id="CLU_137390_3_1_0"/>
<organism evidence="1 2">
    <name type="scientific">Blastopirellula marina DSM 3645</name>
    <dbReference type="NCBI Taxonomy" id="314230"/>
    <lineage>
        <taxon>Bacteria</taxon>
        <taxon>Pseudomonadati</taxon>
        <taxon>Planctomycetota</taxon>
        <taxon>Planctomycetia</taxon>
        <taxon>Pirellulales</taxon>
        <taxon>Pirellulaceae</taxon>
        <taxon>Blastopirellula</taxon>
    </lineage>
</organism>
<evidence type="ECO:0000313" key="2">
    <source>
        <dbReference type="Proteomes" id="UP000004358"/>
    </source>
</evidence>
<dbReference type="RefSeq" id="WP_002652146.1">
    <property type="nucleotide sequence ID" value="NZ_CH672376.1"/>
</dbReference>